<evidence type="ECO:0000313" key="1">
    <source>
        <dbReference type="EMBL" id="MBB6048734.1"/>
    </source>
</evidence>
<sequence>MHKHKLILLAGGLAVLAGGLFAWRELVINRQDQRHTQTAKKLIERGRAVEALGVLRQSGLSEKSKELERAGLVALGDTARLAALWRLNPESVSGDEQAAALAARGLLQSKDTAAAERLIAAWKPKAKHPAWWLCLRADGLLAQHKPAEAKKLLTTSHFDGPDDAGRLLRLALLCKVSTPEGRQEAWAHLEKAMACAPKDPDVRSFRGQLLEAAGRVGEARVEYVAAHLAAPRSPIHCDLLGEFYRRRGEYTQALATWDEGQWSSPADFLRVRSLFWHKMALPAAPTSPKSTPLPDPAGPAQALAHHLATVPANKFFDHDSFNGLPEATAYAERYPEVIYLELTQCLQDGTLGRAATLLGKLKGAASWNPALERGLAQLLRRQGQSVSLPTVSAQQERHPYFVALDAGVSADPALERLLKDRPHALAAAYLAGGWWEAALRLAPANQDLSSFPDWYAYGMAQALRENRGNDQALQFVTAQSRPSAALRVTQAELLFKVGKQSEALAALTPLAALPEPAGYRAACLKALTELEQGQAPTAEQTIQARQDLRESPTGKELLARIALGRKDTATAERLYRQIASQSLEAQTFLARQAFAARRWDEAERWTRQMLATAPDLMPLRENLAQIAAARKASGS</sequence>
<dbReference type="EMBL" id="JACHGW010000001">
    <property type="protein sequence ID" value="MBB6048734.1"/>
    <property type="molecule type" value="Genomic_DNA"/>
</dbReference>
<keyword evidence="1" id="KW-0645">Protease</keyword>
<gene>
    <name evidence="1" type="ORF">HNQ39_000496</name>
</gene>
<dbReference type="SUPFAM" id="SSF48452">
    <property type="entry name" value="TPR-like"/>
    <property type="match status" value="2"/>
</dbReference>
<comment type="caution">
    <text evidence="1">The sequence shown here is derived from an EMBL/GenBank/DDBJ whole genome shotgun (WGS) entry which is preliminary data.</text>
</comment>
<dbReference type="RefSeq" id="WP_184192369.1">
    <property type="nucleotide sequence ID" value="NZ_JACHGW010000001.1"/>
</dbReference>
<keyword evidence="2" id="KW-1185">Reference proteome</keyword>
<dbReference type="Gene3D" id="1.25.40.10">
    <property type="entry name" value="Tetratricopeptide repeat domain"/>
    <property type="match status" value="2"/>
</dbReference>
<accession>A0A7W9SMT5</accession>
<reference evidence="1 2" key="1">
    <citation type="submission" date="2020-08" db="EMBL/GenBank/DDBJ databases">
        <title>Genomic Encyclopedia of Type Strains, Phase IV (KMG-IV): sequencing the most valuable type-strain genomes for metagenomic binning, comparative biology and taxonomic classification.</title>
        <authorList>
            <person name="Goeker M."/>
        </authorList>
    </citation>
    <scope>NUCLEOTIDE SEQUENCE [LARGE SCALE GENOMIC DNA]</scope>
    <source>
        <strain evidence="1 2">DSM 23562</strain>
    </source>
</reference>
<protein>
    <submittedName>
        <fullName evidence="1">Putative Zn-dependent protease</fullName>
    </submittedName>
</protein>
<name>A0A7W9SMT5_ARMRO</name>
<proteinExistence type="predicted"/>
<dbReference type="GO" id="GO:0006508">
    <property type="term" value="P:proteolysis"/>
    <property type="evidence" value="ECO:0007669"/>
    <property type="project" value="UniProtKB-KW"/>
</dbReference>
<organism evidence="1 2">
    <name type="scientific">Armatimonas rosea</name>
    <dbReference type="NCBI Taxonomy" id="685828"/>
    <lineage>
        <taxon>Bacteria</taxon>
        <taxon>Bacillati</taxon>
        <taxon>Armatimonadota</taxon>
        <taxon>Armatimonadia</taxon>
        <taxon>Armatimonadales</taxon>
        <taxon>Armatimonadaceae</taxon>
        <taxon>Armatimonas</taxon>
    </lineage>
</organism>
<keyword evidence="1" id="KW-0378">Hydrolase</keyword>
<dbReference type="Proteomes" id="UP000520814">
    <property type="component" value="Unassembled WGS sequence"/>
</dbReference>
<dbReference type="InterPro" id="IPR011990">
    <property type="entry name" value="TPR-like_helical_dom_sf"/>
</dbReference>
<evidence type="ECO:0000313" key="2">
    <source>
        <dbReference type="Proteomes" id="UP000520814"/>
    </source>
</evidence>
<dbReference type="AlphaFoldDB" id="A0A7W9SMT5"/>
<dbReference type="GO" id="GO:0008233">
    <property type="term" value="F:peptidase activity"/>
    <property type="evidence" value="ECO:0007669"/>
    <property type="project" value="UniProtKB-KW"/>
</dbReference>